<dbReference type="AlphaFoldDB" id="A0A1A9ZXK0"/>
<dbReference type="Proteomes" id="UP000092445">
    <property type="component" value="Unassembled WGS sequence"/>
</dbReference>
<name>A0A1A9ZXK0_GLOPL</name>
<evidence type="ECO:0000313" key="2">
    <source>
        <dbReference type="Proteomes" id="UP000092445"/>
    </source>
</evidence>
<reference evidence="2" key="1">
    <citation type="submission" date="2014-03" db="EMBL/GenBank/DDBJ databases">
        <authorList>
            <person name="Aksoy S."/>
            <person name="Warren W."/>
            <person name="Wilson R.K."/>
        </authorList>
    </citation>
    <scope>NUCLEOTIDE SEQUENCE [LARGE SCALE GENOMIC DNA]</scope>
    <source>
        <strain evidence="2">IAEA</strain>
    </source>
</reference>
<dbReference type="VEuPathDB" id="VectorBase:GPAI028245"/>
<proteinExistence type="predicted"/>
<evidence type="ECO:0000313" key="1">
    <source>
        <dbReference type="EnsemblMetazoa" id="GPAI028245-PA"/>
    </source>
</evidence>
<sequence>MIHEDVYHDSLKKTELNLDPLRFIEFMDTSYLTPNLKSQEQMIENNRAVVLAERYKLTCPVTYSLLLASCWCPSPFSNSCREAIMMYDAWINNYKTESLTYEMVLFTKFVNISQS</sequence>
<dbReference type="EnsemblMetazoa" id="GPAI028245-RA">
    <property type="protein sequence ID" value="GPAI028245-PA"/>
    <property type="gene ID" value="GPAI028245"/>
</dbReference>
<keyword evidence="2" id="KW-1185">Reference proteome</keyword>
<reference evidence="1" key="2">
    <citation type="submission" date="2020-05" db="UniProtKB">
        <authorList>
            <consortium name="EnsemblMetazoa"/>
        </authorList>
    </citation>
    <scope>IDENTIFICATION</scope>
    <source>
        <strain evidence="1">IAEA</strain>
    </source>
</reference>
<protein>
    <submittedName>
        <fullName evidence="1">Uncharacterized protein</fullName>
    </submittedName>
</protein>
<accession>A0A1A9ZXK0</accession>
<organism evidence="1 2">
    <name type="scientific">Glossina pallidipes</name>
    <name type="common">Tsetse fly</name>
    <dbReference type="NCBI Taxonomy" id="7398"/>
    <lineage>
        <taxon>Eukaryota</taxon>
        <taxon>Metazoa</taxon>
        <taxon>Ecdysozoa</taxon>
        <taxon>Arthropoda</taxon>
        <taxon>Hexapoda</taxon>
        <taxon>Insecta</taxon>
        <taxon>Pterygota</taxon>
        <taxon>Neoptera</taxon>
        <taxon>Endopterygota</taxon>
        <taxon>Diptera</taxon>
        <taxon>Brachycera</taxon>
        <taxon>Muscomorpha</taxon>
        <taxon>Hippoboscoidea</taxon>
        <taxon>Glossinidae</taxon>
        <taxon>Glossina</taxon>
    </lineage>
</organism>